<evidence type="ECO:0000256" key="4">
    <source>
        <dbReference type="ARBA" id="ARBA00022692"/>
    </source>
</evidence>
<dbReference type="InterPro" id="IPR045621">
    <property type="entry name" value="BPD_transp_1_N"/>
</dbReference>
<evidence type="ECO:0000256" key="3">
    <source>
        <dbReference type="ARBA" id="ARBA00022475"/>
    </source>
</evidence>
<feature type="transmembrane region" description="Helical" evidence="7">
    <location>
        <begin position="195"/>
        <end position="214"/>
    </location>
</feature>
<dbReference type="Pfam" id="PF00528">
    <property type="entry name" value="BPD_transp_1"/>
    <property type="match status" value="1"/>
</dbReference>
<organism evidence="9 10">
    <name type="scientific">Microbacterium invictum</name>
    <dbReference type="NCBI Taxonomy" id="515415"/>
    <lineage>
        <taxon>Bacteria</taxon>
        <taxon>Bacillati</taxon>
        <taxon>Actinomycetota</taxon>
        <taxon>Actinomycetes</taxon>
        <taxon>Micrococcales</taxon>
        <taxon>Microbacteriaceae</taxon>
        <taxon>Microbacterium</taxon>
    </lineage>
</organism>
<evidence type="ECO:0000259" key="8">
    <source>
        <dbReference type="PROSITE" id="PS50928"/>
    </source>
</evidence>
<evidence type="ECO:0000313" key="9">
    <source>
        <dbReference type="EMBL" id="MBB4140565.1"/>
    </source>
</evidence>
<keyword evidence="10" id="KW-1185">Reference proteome</keyword>
<protein>
    <submittedName>
        <fullName evidence="9">Peptide/nickel transport system permease protein</fullName>
    </submittedName>
</protein>
<keyword evidence="4 7" id="KW-0812">Transmembrane</keyword>
<dbReference type="InterPro" id="IPR000515">
    <property type="entry name" value="MetI-like"/>
</dbReference>
<feature type="transmembrane region" description="Helical" evidence="7">
    <location>
        <begin position="300"/>
        <end position="321"/>
    </location>
</feature>
<dbReference type="Gene3D" id="1.10.3720.10">
    <property type="entry name" value="MetI-like"/>
    <property type="match status" value="1"/>
</dbReference>
<dbReference type="GO" id="GO:0071916">
    <property type="term" value="F:dipeptide transmembrane transporter activity"/>
    <property type="evidence" value="ECO:0007669"/>
    <property type="project" value="TreeGrafter"/>
</dbReference>
<dbReference type="InterPro" id="IPR035906">
    <property type="entry name" value="MetI-like_sf"/>
</dbReference>
<keyword evidence="2 7" id="KW-0813">Transport</keyword>
<dbReference type="SUPFAM" id="SSF161098">
    <property type="entry name" value="MetI-like"/>
    <property type="match status" value="1"/>
</dbReference>
<dbReference type="GO" id="GO:0005886">
    <property type="term" value="C:plasma membrane"/>
    <property type="evidence" value="ECO:0007669"/>
    <property type="project" value="UniProtKB-SubCell"/>
</dbReference>
<keyword evidence="3" id="KW-1003">Cell membrane</keyword>
<evidence type="ECO:0000256" key="1">
    <source>
        <dbReference type="ARBA" id="ARBA00004651"/>
    </source>
</evidence>
<keyword evidence="5 7" id="KW-1133">Transmembrane helix</keyword>
<gene>
    <name evidence="9" type="ORF">BKA10_002359</name>
</gene>
<name>A0AA40SQV4_9MICO</name>
<dbReference type="PROSITE" id="PS50928">
    <property type="entry name" value="ABC_TM1"/>
    <property type="match status" value="1"/>
</dbReference>
<feature type="transmembrane region" description="Helical" evidence="7">
    <location>
        <begin position="27"/>
        <end position="47"/>
    </location>
</feature>
<sequence>MPGPRALASTRSFVVNRMLPYLLRRTAFLVVSLVVAMVAIFVLLRLLPGDPANALLSIDATPEQIAAARAQVGSDQPLPQQFAAWAGQLLQGDLGDSYISSRPVGAEIGLRFGVTLPLTLLSFGLALVLSLVIGITAAVKADRWYGVVLSGFSQLGVAVPVFWVGVILVWIFALQMGLLPSGGFPRDDWEDPADALRSLALPVITIAIVMSASLSRYVRSATLDVLGSDYLRTARAGGSGFTEALLRHGVRNGSVPVIAILGIELSTTLLGAVVVESVFTLSGLGSMLLTAIQQHDYANIQGVLIVSTLFVLFVGFAADIVQRLVDPRLRTSVSGNR</sequence>
<keyword evidence="6 7" id="KW-0472">Membrane</keyword>
<dbReference type="Pfam" id="PF19300">
    <property type="entry name" value="BPD_transp_1_N"/>
    <property type="match status" value="1"/>
</dbReference>
<dbReference type="AlphaFoldDB" id="A0AA40SQV4"/>
<evidence type="ECO:0000256" key="7">
    <source>
        <dbReference type="RuleBase" id="RU363032"/>
    </source>
</evidence>
<evidence type="ECO:0000256" key="2">
    <source>
        <dbReference type="ARBA" id="ARBA00022448"/>
    </source>
</evidence>
<reference evidence="9 10" key="1">
    <citation type="submission" date="2020-08" db="EMBL/GenBank/DDBJ databases">
        <title>Sequencing the genomes of 1000 actinobacteria strains.</title>
        <authorList>
            <person name="Klenk H.-P."/>
        </authorList>
    </citation>
    <scope>NUCLEOTIDE SEQUENCE [LARGE SCALE GENOMIC DNA]</scope>
    <source>
        <strain evidence="9 10">DSM 19600</strain>
    </source>
</reference>
<comment type="caution">
    <text evidence="9">The sequence shown here is derived from an EMBL/GenBank/DDBJ whole genome shotgun (WGS) entry which is preliminary data.</text>
</comment>
<evidence type="ECO:0000256" key="5">
    <source>
        <dbReference type="ARBA" id="ARBA00022989"/>
    </source>
</evidence>
<dbReference type="CDD" id="cd06261">
    <property type="entry name" value="TM_PBP2"/>
    <property type="match status" value="1"/>
</dbReference>
<dbReference type="PANTHER" id="PTHR43163">
    <property type="entry name" value="DIPEPTIDE TRANSPORT SYSTEM PERMEASE PROTEIN DPPB-RELATED"/>
    <property type="match status" value="1"/>
</dbReference>
<feature type="transmembrane region" description="Helical" evidence="7">
    <location>
        <begin position="257"/>
        <end position="280"/>
    </location>
</feature>
<feature type="domain" description="ABC transmembrane type-1" evidence="8">
    <location>
        <begin position="112"/>
        <end position="322"/>
    </location>
</feature>
<evidence type="ECO:0000313" key="10">
    <source>
        <dbReference type="Proteomes" id="UP000549113"/>
    </source>
</evidence>
<comment type="subcellular location">
    <subcellularLocation>
        <location evidence="1 7">Cell membrane</location>
        <topology evidence="1 7">Multi-pass membrane protein</topology>
    </subcellularLocation>
</comment>
<evidence type="ECO:0000256" key="6">
    <source>
        <dbReference type="ARBA" id="ARBA00023136"/>
    </source>
</evidence>
<accession>A0AA40SQV4</accession>
<dbReference type="Proteomes" id="UP000549113">
    <property type="component" value="Unassembled WGS sequence"/>
</dbReference>
<dbReference type="PANTHER" id="PTHR43163:SF6">
    <property type="entry name" value="DIPEPTIDE TRANSPORT SYSTEM PERMEASE PROTEIN DPPB-RELATED"/>
    <property type="match status" value="1"/>
</dbReference>
<feature type="transmembrane region" description="Helical" evidence="7">
    <location>
        <begin position="151"/>
        <end position="175"/>
    </location>
</feature>
<proteinExistence type="inferred from homology"/>
<dbReference type="EMBL" id="JACIFH010000001">
    <property type="protein sequence ID" value="MBB4140565.1"/>
    <property type="molecule type" value="Genomic_DNA"/>
</dbReference>
<comment type="similarity">
    <text evidence="7">Belongs to the binding-protein-dependent transport system permease family.</text>
</comment>
<feature type="transmembrane region" description="Helical" evidence="7">
    <location>
        <begin position="120"/>
        <end position="139"/>
    </location>
</feature>